<dbReference type="EMBL" id="JARYGZ010000001">
    <property type="protein sequence ID" value="MDH7638926.1"/>
    <property type="molecule type" value="Genomic_DNA"/>
</dbReference>
<proteinExistence type="predicted"/>
<accession>A0ABT6N0U6</accession>
<organism evidence="1 2">
    <name type="scientific">Sphingomonas oryzagri</name>
    <dbReference type="NCBI Taxonomy" id="3042314"/>
    <lineage>
        <taxon>Bacteria</taxon>
        <taxon>Pseudomonadati</taxon>
        <taxon>Pseudomonadota</taxon>
        <taxon>Alphaproteobacteria</taxon>
        <taxon>Sphingomonadales</taxon>
        <taxon>Sphingomonadaceae</taxon>
        <taxon>Sphingomonas</taxon>
    </lineage>
</organism>
<keyword evidence="2" id="KW-1185">Reference proteome</keyword>
<sequence length="165" mass="18477">MGAIALSDPCDHDHWWEVPTMPGGVCRHVGPYVYAPRASLPQPAPTMEDFDHRKTEGRLIAFLRTLQTDFHHWSHDLDWTLESGPDEAPSSIDIVVPYSFSGGCNDYFAGGCWNPGDPAEVEIGTPWFVDDAGIRCEVNLTAAEIERIELHILENPPEIDFPEDY</sequence>
<gene>
    <name evidence="1" type="ORF">QGN17_09310</name>
</gene>
<reference evidence="1" key="1">
    <citation type="submission" date="2023-04" db="EMBL/GenBank/DDBJ databases">
        <title>Sphingomonas sp. MAHUQ-71 isolated from rice field.</title>
        <authorList>
            <person name="Huq M.A."/>
        </authorList>
    </citation>
    <scope>NUCLEOTIDE SEQUENCE</scope>
    <source>
        <strain evidence="1">MAHUQ-71</strain>
    </source>
</reference>
<comment type="caution">
    <text evidence="1">The sequence shown here is derived from an EMBL/GenBank/DDBJ whole genome shotgun (WGS) entry which is preliminary data.</text>
</comment>
<name>A0ABT6N0U6_9SPHN</name>
<dbReference type="RefSeq" id="WP_281044198.1">
    <property type="nucleotide sequence ID" value="NZ_JARYGZ010000001.1"/>
</dbReference>
<dbReference type="Proteomes" id="UP001160625">
    <property type="component" value="Unassembled WGS sequence"/>
</dbReference>
<evidence type="ECO:0008006" key="3">
    <source>
        <dbReference type="Google" id="ProtNLM"/>
    </source>
</evidence>
<evidence type="ECO:0000313" key="1">
    <source>
        <dbReference type="EMBL" id="MDH7638926.1"/>
    </source>
</evidence>
<protein>
    <recommendedName>
        <fullName evidence="3">YubB ferredoxin-like domain-containing protein</fullName>
    </recommendedName>
</protein>
<evidence type="ECO:0000313" key="2">
    <source>
        <dbReference type="Proteomes" id="UP001160625"/>
    </source>
</evidence>